<feature type="region of interest" description="Disordered" evidence="5">
    <location>
        <begin position="1"/>
        <end position="20"/>
    </location>
</feature>
<evidence type="ECO:0000256" key="5">
    <source>
        <dbReference type="SAM" id="MobiDB-lite"/>
    </source>
</evidence>
<reference evidence="7" key="1">
    <citation type="submission" date="2015-03" db="EMBL/GenBank/DDBJ databases">
        <title>A transcriptome of Araucaria cunninghamii, an australian fine timber species.</title>
        <authorList>
            <person name="Jing Yi C.J.Y."/>
            <person name="Yin San L.Y.S."/>
            <person name="Abdul Karim S.S."/>
            <person name="Wan Azmi N.N."/>
            <person name="Hercus R.R."/>
            <person name="Croft L.L."/>
        </authorList>
    </citation>
    <scope>NUCLEOTIDE SEQUENCE</scope>
    <source>
        <strain evidence="7">MI0301</strain>
        <tissue evidence="7">Leaf</tissue>
    </source>
</reference>
<dbReference type="PANTHER" id="PTHR13237">
    <property type="entry name" value="SOMETHING ABOUT SILENCING PROTEIN 10-RELATED"/>
    <property type="match status" value="1"/>
</dbReference>
<feature type="region of interest" description="Disordered" evidence="5">
    <location>
        <begin position="109"/>
        <end position="131"/>
    </location>
</feature>
<protein>
    <recommendedName>
        <fullName evidence="6">Sas10 C-terminal domain-containing protein</fullName>
    </recommendedName>
</protein>
<organism evidence="7">
    <name type="scientific">Araucaria cunninghamii</name>
    <name type="common">Hoop pine</name>
    <name type="synonym">Moreton Bay pine</name>
    <dbReference type="NCBI Taxonomy" id="56994"/>
    <lineage>
        <taxon>Eukaryota</taxon>
        <taxon>Viridiplantae</taxon>
        <taxon>Streptophyta</taxon>
        <taxon>Embryophyta</taxon>
        <taxon>Tracheophyta</taxon>
        <taxon>Spermatophyta</taxon>
        <taxon>Pinopsida</taxon>
        <taxon>Pinidae</taxon>
        <taxon>Conifers II</taxon>
        <taxon>Araucariales</taxon>
        <taxon>Araucariaceae</taxon>
        <taxon>Araucaria</taxon>
    </lineage>
</organism>
<dbReference type="AlphaFoldDB" id="A0A0D6R543"/>
<evidence type="ECO:0000313" key="7">
    <source>
        <dbReference type="EMBL" id="JAG97418.1"/>
    </source>
</evidence>
<keyword evidence="4" id="KW-0539">Nucleus</keyword>
<name>A0A0D6R543_ARACU</name>
<feature type="compositionally biased region" description="Basic and acidic residues" evidence="5">
    <location>
        <begin position="562"/>
        <end position="580"/>
    </location>
</feature>
<evidence type="ECO:0000256" key="3">
    <source>
        <dbReference type="ARBA" id="ARBA00022553"/>
    </source>
</evidence>
<dbReference type="GO" id="GO:0032040">
    <property type="term" value="C:small-subunit processome"/>
    <property type="evidence" value="ECO:0007669"/>
    <property type="project" value="TreeGrafter"/>
</dbReference>
<evidence type="ECO:0000256" key="1">
    <source>
        <dbReference type="ARBA" id="ARBA00004123"/>
    </source>
</evidence>
<evidence type="ECO:0000259" key="6">
    <source>
        <dbReference type="Pfam" id="PF09368"/>
    </source>
</evidence>
<feature type="compositionally biased region" description="Acidic residues" evidence="5">
    <location>
        <begin position="77"/>
        <end position="88"/>
    </location>
</feature>
<feature type="compositionally biased region" description="Basic and acidic residues" evidence="5">
    <location>
        <begin position="205"/>
        <end position="215"/>
    </location>
</feature>
<comment type="similarity">
    <text evidence="2">Belongs to the SAS10 family.</text>
</comment>
<evidence type="ECO:0000256" key="2">
    <source>
        <dbReference type="ARBA" id="ARBA00010979"/>
    </source>
</evidence>
<comment type="subcellular location">
    <subcellularLocation>
        <location evidence="1">Nucleus</location>
    </subcellularLocation>
</comment>
<dbReference type="PANTHER" id="PTHR13237:SF8">
    <property type="entry name" value="SOMETHING ABOUT SILENCING PROTEIN 10"/>
    <property type="match status" value="1"/>
</dbReference>
<feature type="compositionally biased region" description="Acidic residues" evidence="5">
    <location>
        <begin position="55"/>
        <end position="67"/>
    </location>
</feature>
<dbReference type="Pfam" id="PF09368">
    <property type="entry name" value="Sas10"/>
    <property type="match status" value="1"/>
</dbReference>
<feature type="domain" description="Sas10 C-terminal" evidence="6">
    <location>
        <begin position="623"/>
        <end position="695"/>
    </location>
</feature>
<dbReference type="InterPro" id="IPR018972">
    <property type="entry name" value="Sas10_C_dom"/>
</dbReference>
<evidence type="ECO:0000256" key="4">
    <source>
        <dbReference type="ARBA" id="ARBA00023242"/>
    </source>
</evidence>
<sequence length="695" mass="79118">MGRGKDARKKNFFANGGKKRSFSKEDDIEHAFTEKDIDDEIDIFNKQRDKISLDLNEDDDTSDEEMEQPVFDLQGESSEEVEESESDNEQLTGLAAKIANQAKILRQKTGGVEDEMEEEEEADEEEERKAVWGKGKRAYYDADNVDFELQSSDEESPAEEEAAALTLQRKKAELLRPEDFGLEEDEECENDADSDAYEETLQEAVKRHEGGLEGKKPKKASNRDLGTQVDDDKIVAFEEVKKDINALSKEQQMEIVMSDAPELVGLLSEFKDGFVQLRNVETVLRNVKANKNATNEGISYLQVKQLVLLCYCQSIVFYLLLKAEGRSIRDHPVIARLVEIRNFLDKIQPIDNELKNQFERILQEDNSSLLVNALSKPVMNSVSVGGVLPESETISVSVKSKTDQSVQKVQDCEHSGELLKNSTEKVNNMKNSIDENKEARKMVAAESKEMLKERARLEAYMKQLKDGFSQVLQKPEKKNHKHLKRSRNGFLETLDDFDDDVADVATTKAEKSKDYFDSLQEPRKLSQLVAEAGRIKKAKLVSGDDDLPEKEDLGERRRKHEMFKSARSESGDDVSDKNMDDGTEGSEDEFYRSVKQQRAANLAAKAETYSRKPVIPSQEEEVHGKRHITYQMEKNKGLTPHRKKLTKIPRKKYKMKHQKAVIRRKGQVREIRKFEGPYGGEATGIRTGISRSVRF</sequence>
<feature type="region of interest" description="Disordered" evidence="5">
    <location>
        <begin position="543"/>
        <end position="626"/>
    </location>
</feature>
<dbReference type="GO" id="GO:0000462">
    <property type="term" value="P:maturation of SSU-rRNA from tricistronic rRNA transcript (SSU-rRNA, 5.8S rRNA, LSU-rRNA)"/>
    <property type="evidence" value="ECO:0007669"/>
    <property type="project" value="TreeGrafter"/>
</dbReference>
<dbReference type="Pfam" id="PF04000">
    <property type="entry name" value="Sas10_Utp3"/>
    <property type="match status" value="1"/>
</dbReference>
<dbReference type="InterPro" id="IPR007146">
    <property type="entry name" value="Sas10/Utp3/C1D"/>
</dbReference>
<feature type="region of interest" description="Disordered" evidence="5">
    <location>
        <begin position="205"/>
        <end position="225"/>
    </location>
</feature>
<proteinExistence type="inferred from homology"/>
<dbReference type="EMBL" id="GCKF01033256">
    <property type="protein sequence ID" value="JAG97418.1"/>
    <property type="molecule type" value="Transcribed_RNA"/>
</dbReference>
<feature type="region of interest" description="Disordered" evidence="5">
    <location>
        <begin position="47"/>
        <end position="91"/>
    </location>
</feature>
<feature type="compositionally biased region" description="Acidic residues" evidence="5">
    <location>
        <begin position="112"/>
        <end position="126"/>
    </location>
</feature>
<keyword evidence="3" id="KW-0597">Phosphoprotein</keyword>
<accession>A0A0D6R543</accession>